<comment type="caution">
    <text evidence="7">The sequence shown here is derived from an EMBL/GenBank/DDBJ whole genome shotgun (WGS) entry which is preliminary data.</text>
</comment>
<dbReference type="AlphaFoldDB" id="A0AAV5R8M2"/>
<evidence type="ECO:0000313" key="7">
    <source>
        <dbReference type="EMBL" id="GMM47573.1"/>
    </source>
</evidence>
<evidence type="ECO:0000256" key="5">
    <source>
        <dbReference type="RuleBase" id="RU003682"/>
    </source>
</evidence>
<evidence type="ECO:0000256" key="3">
    <source>
        <dbReference type="ARBA" id="ARBA00023002"/>
    </source>
</evidence>
<dbReference type="Gene3D" id="2.60.120.330">
    <property type="entry name" value="B-lactam Antibiotic, Isopenicillin N Synthase, Chain"/>
    <property type="match status" value="1"/>
</dbReference>
<accession>A0AAV5R8M2</accession>
<evidence type="ECO:0000256" key="1">
    <source>
        <dbReference type="ARBA" id="ARBA00008056"/>
    </source>
</evidence>
<keyword evidence="3 5" id="KW-0560">Oxidoreductase</keyword>
<organism evidence="7 8">
    <name type="scientific">Pichia kluyveri</name>
    <name type="common">Yeast</name>
    <dbReference type="NCBI Taxonomy" id="36015"/>
    <lineage>
        <taxon>Eukaryota</taxon>
        <taxon>Fungi</taxon>
        <taxon>Dikarya</taxon>
        <taxon>Ascomycota</taxon>
        <taxon>Saccharomycotina</taxon>
        <taxon>Pichiomycetes</taxon>
        <taxon>Pichiales</taxon>
        <taxon>Pichiaceae</taxon>
        <taxon>Pichia</taxon>
    </lineage>
</organism>
<evidence type="ECO:0000259" key="6">
    <source>
        <dbReference type="PROSITE" id="PS51471"/>
    </source>
</evidence>
<keyword evidence="2 5" id="KW-0479">Metal-binding</keyword>
<dbReference type="Proteomes" id="UP001378960">
    <property type="component" value="Unassembled WGS sequence"/>
</dbReference>
<dbReference type="PANTHER" id="PTHR10209:SF867">
    <property type="entry name" value="2-OXOGLUTARATE (2OG) AND FE(II)-DEPENDENT OXYGENASE SUPERFAMILY PROTEIN"/>
    <property type="match status" value="1"/>
</dbReference>
<dbReference type="GO" id="GO:0044283">
    <property type="term" value="P:small molecule biosynthetic process"/>
    <property type="evidence" value="ECO:0007669"/>
    <property type="project" value="UniProtKB-ARBA"/>
</dbReference>
<evidence type="ECO:0000313" key="8">
    <source>
        <dbReference type="Proteomes" id="UP001378960"/>
    </source>
</evidence>
<dbReference type="Pfam" id="PF14226">
    <property type="entry name" value="DIOX_N"/>
    <property type="match status" value="1"/>
</dbReference>
<protein>
    <recommendedName>
        <fullName evidence="6">Fe2OG dioxygenase domain-containing protein</fullName>
    </recommendedName>
</protein>
<dbReference type="PROSITE" id="PS51471">
    <property type="entry name" value="FE2OG_OXY"/>
    <property type="match status" value="1"/>
</dbReference>
<dbReference type="PANTHER" id="PTHR10209">
    <property type="entry name" value="OXIDOREDUCTASE, 2OG-FE II OXYGENASE FAMILY PROTEIN"/>
    <property type="match status" value="1"/>
</dbReference>
<proteinExistence type="inferred from homology"/>
<dbReference type="EMBL" id="BTGB01000009">
    <property type="protein sequence ID" value="GMM47573.1"/>
    <property type="molecule type" value="Genomic_DNA"/>
</dbReference>
<dbReference type="GO" id="GO:0016491">
    <property type="term" value="F:oxidoreductase activity"/>
    <property type="evidence" value="ECO:0007669"/>
    <property type="project" value="UniProtKB-KW"/>
</dbReference>
<dbReference type="InterPro" id="IPR026992">
    <property type="entry name" value="DIOX_N"/>
</dbReference>
<feature type="domain" description="Fe2OG dioxygenase" evidence="6">
    <location>
        <begin position="211"/>
        <end position="321"/>
    </location>
</feature>
<reference evidence="7 8" key="1">
    <citation type="journal article" date="2023" name="Elife">
        <title>Identification of key yeast species and microbe-microbe interactions impacting larval growth of Drosophila in the wild.</title>
        <authorList>
            <person name="Mure A."/>
            <person name="Sugiura Y."/>
            <person name="Maeda R."/>
            <person name="Honda K."/>
            <person name="Sakurai N."/>
            <person name="Takahashi Y."/>
            <person name="Watada M."/>
            <person name="Katoh T."/>
            <person name="Gotoh A."/>
            <person name="Gotoh Y."/>
            <person name="Taniguchi I."/>
            <person name="Nakamura K."/>
            <person name="Hayashi T."/>
            <person name="Katayama T."/>
            <person name="Uemura T."/>
            <person name="Hattori Y."/>
        </authorList>
    </citation>
    <scope>NUCLEOTIDE SEQUENCE [LARGE SCALE GENOMIC DNA]</scope>
    <source>
        <strain evidence="7 8">PK-24</strain>
    </source>
</reference>
<dbReference type="GO" id="GO:0046872">
    <property type="term" value="F:metal ion binding"/>
    <property type="evidence" value="ECO:0007669"/>
    <property type="project" value="UniProtKB-KW"/>
</dbReference>
<dbReference type="PRINTS" id="PR00682">
    <property type="entry name" value="IPNSYNTHASE"/>
</dbReference>
<keyword evidence="4 5" id="KW-0408">Iron</keyword>
<keyword evidence="8" id="KW-1185">Reference proteome</keyword>
<gene>
    <name evidence="7" type="ORF">DAPK24_041710</name>
</gene>
<dbReference type="Pfam" id="PF03171">
    <property type="entry name" value="2OG-FeII_Oxy"/>
    <property type="match status" value="1"/>
</dbReference>
<dbReference type="InterPro" id="IPR044861">
    <property type="entry name" value="IPNS-like_FE2OG_OXY"/>
</dbReference>
<evidence type="ECO:0000256" key="4">
    <source>
        <dbReference type="ARBA" id="ARBA00023004"/>
    </source>
</evidence>
<sequence>MSTKEDIRKKYNFRPFIEAPPSKEVIDTLDIALIDLSKFDKGIEARKELANQLEKSLTEYGFFKLINHGISHEFLETMKSICQSTFETTDEVKANFFAGKDIIDEDKGLELGVIRGTGFKPRGYWTYTNETKDNVEFYNFRHFNHPKIFNNKIKYPEFVKENLSEVQDYFSFLHTEIQRKVLTLMDIILELPEGELYNKYFKVIENKTRESGTGFGRFLLYHPVNDDYNNKTSSTWLRGHTDAGGLTYILSQSILSLQVRTYDDNKWKYVSHTPDALIVNIGDTMKFITGGYFKSSVHRVHTAPADQQGFTRSTIIYFASPRLDIFMDPEEINSPKLNRKGILRDENLRRITVGDWDEAKGQFFNKTSANRKNNLLILGRESIGSLIGETTITIPV</sequence>
<dbReference type="SUPFAM" id="SSF51197">
    <property type="entry name" value="Clavaminate synthase-like"/>
    <property type="match status" value="1"/>
</dbReference>
<evidence type="ECO:0000256" key="2">
    <source>
        <dbReference type="ARBA" id="ARBA00022723"/>
    </source>
</evidence>
<name>A0AAV5R8M2_PICKL</name>
<dbReference type="InterPro" id="IPR027443">
    <property type="entry name" value="IPNS-like_sf"/>
</dbReference>
<dbReference type="InterPro" id="IPR005123">
    <property type="entry name" value="Oxoglu/Fe-dep_dioxygenase_dom"/>
</dbReference>
<comment type="similarity">
    <text evidence="1 5">Belongs to the iron/ascorbate-dependent oxidoreductase family.</text>
</comment>